<dbReference type="EMBL" id="CDMZ01000221">
    <property type="protein sequence ID" value="CEM09469.1"/>
    <property type="molecule type" value="Genomic_DNA"/>
</dbReference>
<evidence type="ECO:0000313" key="3">
    <source>
        <dbReference type="EMBL" id="CEM09469.1"/>
    </source>
</evidence>
<evidence type="ECO:0000256" key="1">
    <source>
        <dbReference type="SAM" id="MobiDB-lite"/>
    </source>
</evidence>
<feature type="compositionally biased region" description="Gly residues" evidence="1">
    <location>
        <begin position="1290"/>
        <end position="1300"/>
    </location>
</feature>
<feature type="chain" id="PRO_5005188273" evidence="2">
    <location>
        <begin position="22"/>
        <end position="1848"/>
    </location>
</feature>
<feature type="compositionally biased region" description="Acidic residues" evidence="1">
    <location>
        <begin position="1159"/>
        <end position="1170"/>
    </location>
</feature>
<feature type="compositionally biased region" description="Low complexity" evidence="1">
    <location>
        <begin position="1224"/>
        <end position="1255"/>
    </location>
</feature>
<name>A0A0G4F9D9_9ALVE</name>
<sequence>MLQVPIIFTICLALVFRSAVARLVARCTQGTARARGGVTQPHDHSLCVLRDLCVVDGQVVWDVDAHSDVSSLLLLDPKREHGGTAGDGVPRRVLAGELFSHVNISLGGSAESGSGWKPEISSRPADNVNPPVWHVNRKMRDEVLVLGQLGTPECPLQCSAGNIGHFLLETVIPAAGALAVFGLQFEELQFGFVDSVESGIRGHVESASELERRQAERSRSVLGNYVRLWSGRDPLIVPDTTNTAVCFRQAVLGGGPFFAMNWLGGRGTMRASVGREAFLLAADTARQIVWRRLGLHPHLAADAPLPPALNAERPLRVTLVEKKIKNAKNDTGKAILGIHRLASDLQRVLGSAVEVTVVSWVDMEPEQWTTALYHTDVLISPPGAVAYNGLLLRPSAVALVLPACGSWISQDWWVNFQSGGEDAVTCSAFVEGGGQVGRQVEALSVSSLSCGAFETVFLPIASLILYDLQKEEIVPSLVCGRLHFLLNPQNLAQRVCEVAEDMSRESKRLDSVCKSLDLPVSEASPRSCPSIEPLSLSKKEGMEEWPLSLSKEEGMEEPLCLSKEEGMEEWSGKRENGEMIERGVDEGQKGDSLSPTLRIVIFVKAVAPPLFALLRSLQQSDLGISNQVDLHLILPSPPSEGEEEPPPPPFPSPSVTGEEDGLPRDRPSAKPTKFQEKTTTHSRTQPRLHKNGVGTPLSPTLKSAVSEETPPSLQYSLQETENAPVCTSSEVHLGQEGGECGGMSGRSASDFVSFPPSMSVNLNDSLNKSASSSCESGLEALENFFWPFGRKRIVQVSHATDTNTHEGRTNPSLDLSILEALKWTVMSAKNEGEVQRDKSPPRLLLLDDEIVVSPFFLRFIEECHNALEGHPNFAGCSLLPPRGCSLTHACPDTALRPMEFFARLSASGSGAFLHPLLGFVVAFSPSLESWASFVGRLEGAVKDGKAPLGGLPGMEGVFRSMMESLPPGAEKESGSQGGGEKGVPWKWPAFHLQYAIEQVKLVASATVHKAVVLQHAECPLEANPGGGQQGAAGSASPLHIPTREAFRGPVDPPGLLELHPSECTDPPKRTQTLESCSGAMRTEGVTFQRQESPGGDRPPGERATQNTSRRGSAHYQHLPTLDPKQALIEFSVADDSFVGEDGLRRRSFAAPPLSPGSEDFGDGVEADGEGDYGPGGELEPESKDPVDPGRDGETYYQESRRGSASAHSVRSGRSASVGQGGGRRASQQSSRPGGRGSVHSSVGSAGRRGSVGVLVRSRENSFDIKNEGGGGGDWGGGGGLARSHSYGSFRSGGDGGGGGSLIDEIRRLQDKVAELEEIQREGDGGRRRRSSGGGTRMSQGKSQSASYDSIQDDGEGSYYSHSQPPRRQSQLSRGGGSQPGRGGSAGGYSDQYTRSRSGSYASQQSESQTASQQPRLRRVSGSSNSLSQTQQSQSQLSGSQGSREFYGSEEYDQEQSWVEEGEGEDYGDDAGDYRRGSVRSGSRSQSRSSLGSGSYYSRDGGRRRSQPESQQGHRRDSQGRERLPSVPEGDDVVFRVVDSREGEMGRLQMYGDRKPGRSSTNNASEELAHLLRSAGMQLENGPVTIETSNGRSLDEGGDLIIRANGRSVVLRAGRTTMTTRAHTACSHTPAAAFRRLGGGCAGQHDTFVVTARGSPREGGTEDDGMVLEGPEEGARDGAADPQPSWRRGVPEQHLRRKGRGAWKFRLPQLSQRVGPPHCTGRSHRAETAAVHFETHGCTHPHSPYVHSDGRVAEEPGLCERNIQGRAVGTCMKHGAAAVSVNNCGSNQPCRWSPNGVERPPPGMCFETLLRRSQQYGTAECCHGDLLRHSRQKKKEDLGEGMEEEEEAA</sequence>
<feature type="compositionally biased region" description="Gly residues" evidence="1">
    <location>
        <begin position="1373"/>
        <end position="1386"/>
    </location>
</feature>
<accession>A0A0G4F9D9</accession>
<feature type="region of interest" description="Disordered" evidence="1">
    <location>
        <begin position="1146"/>
        <end position="1533"/>
    </location>
</feature>
<feature type="signal peptide" evidence="2">
    <location>
        <begin position="1"/>
        <end position="21"/>
    </location>
</feature>
<feature type="region of interest" description="Disordered" evidence="1">
    <location>
        <begin position="1081"/>
        <end position="1120"/>
    </location>
</feature>
<organism evidence="3">
    <name type="scientific">Chromera velia CCMP2878</name>
    <dbReference type="NCBI Taxonomy" id="1169474"/>
    <lineage>
        <taxon>Eukaryota</taxon>
        <taxon>Sar</taxon>
        <taxon>Alveolata</taxon>
        <taxon>Colpodellida</taxon>
        <taxon>Chromeraceae</taxon>
        <taxon>Chromera</taxon>
    </lineage>
</organism>
<feature type="region of interest" description="Disordered" evidence="1">
    <location>
        <begin position="633"/>
        <end position="721"/>
    </location>
</feature>
<feature type="compositionally biased region" description="Basic and acidic residues" evidence="1">
    <location>
        <begin position="1303"/>
        <end position="1325"/>
    </location>
</feature>
<feature type="compositionally biased region" description="Low complexity" evidence="1">
    <location>
        <begin position="1202"/>
        <end position="1217"/>
    </location>
</feature>
<feature type="compositionally biased region" description="Low complexity" evidence="1">
    <location>
        <begin position="1420"/>
        <end position="1442"/>
    </location>
</feature>
<feature type="compositionally biased region" description="Basic and acidic residues" evidence="1">
    <location>
        <begin position="1499"/>
        <end position="1523"/>
    </location>
</feature>
<feature type="compositionally biased region" description="Polar residues" evidence="1">
    <location>
        <begin position="709"/>
        <end position="721"/>
    </location>
</feature>
<proteinExistence type="predicted"/>
<dbReference type="VEuPathDB" id="CryptoDB:Cvel_176"/>
<feature type="region of interest" description="Disordered" evidence="1">
    <location>
        <begin position="1651"/>
        <end position="1697"/>
    </location>
</feature>
<feature type="compositionally biased region" description="Low complexity" evidence="1">
    <location>
        <begin position="1399"/>
        <end position="1413"/>
    </location>
</feature>
<gene>
    <name evidence="3" type="ORF">Cvel_176</name>
</gene>
<keyword evidence="2" id="KW-0732">Signal</keyword>
<feature type="compositionally biased region" description="Basic and acidic residues" evidence="1">
    <location>
        <begin position="1180"/>
        <end position="1201"/>
    </location>
</feature>
<protein>
    <submittedName>
        <fullName evidence="3">Uncharacterized protein</fullName>
    </submittedName>
</protein>
<feature type="compositionally biased region" description="Gly residues" evidence="1">
    <location>
        <begin position="1267"/>
        <end position="1280"/>
    </location>
</feature>
<feature type="compositionally biased region" description="Basic and acidic residues" evidence="1">
    <location>
        <begin position="661"/>
        <end position="679"/>
    </location>
</feature>
<evidence type="ECO:0000256" key="2">
    <source>
        <dbReference type="SAM" id="SignalP"/>
    </source>
</evidence>
<feature type="compositionally biased region" description="Acidic residues" evidence="1">
    <location>
        <begin position="1660"/>
        <end position="1671"/>
    </location>
</feature>
<feature type="compositionally biased region" description="Basic and acidic residues" evidence="1">
    <location>
        <begin position="1256"/>
        <end position="1266"/>
    </location>
</feature>
<feature type="compositionally biased region" description="Low complexity" evidence="1">
    <location>
        <begin position="1478"/>
        <end position="1498"/>
    </location>
</feature>
<feature type="compositionally biased region" description="Acidic residues" evidence="1">
    <location>
        <begin position="1447"/>
        <end position="1470"/>
    </location>
</feature>
<reference evidence="3" key="1">
    <citation type="submission" date="2014-11" db="EMBL/GenBank/DDBJ databases">
        <authorList>
            <person name="Otto D Thomas"/>
            <person name="Naeem Raeece"/>
        </authorList>
    </citation>
    <scope>NUCLEOTIDE SEQUENCE</scope>
</reference>